<sequence>MKSINPYNQEVVFEHKEFTVKQVEEAIDKSQNAFTEWRKTSFEERAKLFLALADVLEKNKAKYAEVMTLEIGKPISQGIAEIEKCAWVCRYYAENAEKQLSANKVSTDAQESYVRYDPLGVLLAVMPWNFPFWQVFRFAVPSLSAGNTGLLKHASNVMESAKMIEQSFIEAGFPKNVFQSLIIKSDKVEKIIRNPIVKAVSLTGSNAAGAAVAKVASEEIKPSLLELGGNNALVVFEDCDLEATLNTCVHARFQNTGQSCISGKRLFVHKNIADEFTEKITQKIVALKSGDPLDEETYIGTMVSKEAAETLNEQLQDAIEKGAEVVIGGNYNQAYFEPTLVKNVTPDMKIYKEETFGPLLACSTFENEDEVLEMVNSSDYGLGVSLFTTNKKRVENLIPLFEDGAVFVNDLVKSDPRLPFGGTKISGYGRELSEEGIKAFVNKKTVYIKGL</sequence>
<evidence type="ECO:0000256" key="1">
    <source>
        <dbReference type="ARBA" id="ARBA00009986"/>
    </source>
</evidence>
<accession>A0A9X4MYK1</accession>
<evidence type="ECO:0000259" key="6">
    <source>
        <dbReference type="Pfam" id="PF00171"/>
    </source>
</evidence>
<reference evidence="7" key="1">
    <citation type="submission" date="2022-07" db="EMBL/GenBank/DDBJ databases">
        <title>Description and genome-wide analysis of Profundicola chukchiensis gen. nov., sp. nov., marine bacteria isolated from bottom sediments of the Chukchi Sea.</title>
        <authorList>
            <person name="Romanenko L."/>
            <person name="Otstavnykh N."/>
            <person name="Kurilenko V."/>
            <person name="Eremeev V."/>
            <person name="Velansky P."/>
            <person name="Mikhailov V."/>
            <person name="Isaeva M."/>
        </authorList>
    </citation>
    <scope>NUCLEOTIDE SEQUENCE</scope>
    <source>
        <strain evidence="7">KMM 9713</strain>
    </source>
</reference>
<evidence type="ECO:0000313" key="7">
    <source>
        <dbReference type="EMBL" id="MDG4945940.1"/>
    </source>
</evidence>
<keyword evidence="3 5" id="KW-0560">Oxidoreductase</keyword>
<dbReference type="InterPro" id="IPR016162">
    <property type="entry name" value="Ald_DH_N"/>
</dbReference>
<dbReference type="GO" id="GO:0004777">
    <property type="term" value="F:succinate-semialdehyde dehydrogenase (NAD+) activity"/>
    <property type="evidence" value="ECO:0007669"/>
    <property type="project" value="TreeGrafter"/>
</dbReference>
<comment type="similarity">
    <text evidence="1 5">Belongs to the aldehyde dehydrogenase family.</text>
</comment>
<proteinExistence type="inferred from homology"/>
<gene>
    <name evidence="7" type="ORF">NMK71_05905</name>
</gene>
<evidence type="ECO:0000256" key="2">
    <source>
        <dbReference type="ARBA" id="ARBA00022857"/>
    </source>
</evidence>
<dbReference type="GO" id="GO:0004030">
    <property type="term" value="F:aldehyde dehydrogenase [NAD(P)+] activity"/>
    <property type="evidence" value="ECO:0007669"/>
    <property type="project" value="InterPro"/>
</dbReference>
<dbReference type="Gene3D" id="3.40.605.10">
    <property type="entry name" value="Aldehyde Dehydrogenase, Chain A, domain 1"/>
    <property type="match status" value="1"/>
</dbReference>
<organism evidence="7 8">
    <name type="scientific">Profundicola chukchiensis</name>
    <dbReference type="NCBI Taxonomy" id="2961959"/>
    <lineage>
        <taxon>Bacteria</taxon>
        <taxon>Pseudomonadati</taxon>
        <taxon>Bacteroidota</taxon>
        <taxon>Flavobacteriia</taxon>
        <taxon>Flavobacteriales</taxon>
        <taxon>Weeksellaceae</taxon>
        <taxon>Profundicola</taxon>
    </lineage>
</organism>
<evidence type="ECO:0000256" key="3">
    <source>
        <dbReference type="ARBA" id="ARBA00023002"/>
    </source>
</evidence>
<keyword evidence="8" id="KW-1185">Reference proteome</keyword>
<dbReference type="EMBL" id="JANCMU010000002">
    <property type="protein sequence ID" value="MDG4945940.1"/>
    <property type="molecule type" value="Genomic_DNA"/>
</dbReference>
<dbReference type="FunFam" id="3.40.309.10:FF:000009">
    <property type="entry name" value="Aldehyde dehydrogenase A"/>
    <property type="match status" value="1"/>
</dbReference>
<dbReference type="InterPro" id="IPR015590">
    <property type="entry name" value="Aldehyde_DH_dom"/>
</dbReference>
<dbReference type="Proteomes" id="UP001152599">
    <property type="component" value="Unassembled WGS sequence"/>
</dbReference>
<evidence type="ECO:0000313" key="8">
    <source>
        <dbReference type="Proteomes" id="UP001152599"/>
    </source>
</evidence>
<dbReference type="CDD" id="cd07100">
    <property type="entry name" value="ALDH_SSADH1_GabD1"/>
    <property type="match status" value="1"/>
</dbReference>
<dbReference type="InterPro" id="IPR016163">
    <property type="entry name" value="Ald_DH_C"/>
</dbReference>
<feature type="domain" description="Aldehyde dehydrogenase" evidence="6">
    <location>
        <begin position="2"/>
        <end position="446"/>
    </location>
</feature>
<feature type="active site" evidence="4">
    <location>
        <position position="226"/>
    </location>
</feature>
<dbReference type="InterPro" id="IPR044148">
    <property type="entry name" value="ALDH_GabD1-like"/>
</dbReference>
<dbReference type="RefSeq" id="WP_304420466.1">
    <property type="nucleotide sequence ID" value="NZ_JANCMU010000002.1"/>
</dbReference>
<dbReference type="InterPro" id="IPR029510">
    <property type="entry name" value="Ald_DH_CS_GLU"/>
</dbReference>
<name>A0A9X4MYK1_9FLAO</name>
<dbReference type="InterPro" id="IPR047110">
    <property type="entry name" value="GABD/Sad-like"/>
</dbReference>
<dbReference type="PANTHER" id="PTHR43217">
    <property type="entry name" value="SUCCINATE SEMIALDEHYDE DEHYDROGENASE [NAD(P)+] SAD"/>
    <property type="match status" value="1"/>
</dbReference>
<keyword evidence="2" id="KW-0521">NADP</keyword>
<dbReference type="Gene3D" id="3.40.309.10">
    <property type="entry name" value="Aldehyde Dehydrogenase, Chain A, domain 2"/>
    <property type="match status" value="1"/>
</dbReference>
<comment type="caution">
    <text evidence="7">The sequence shown here is derived from an EMBL/GenBank/DDBJ whole genome shotgun (WGS) entry which is preliminary data.</text>
</comment>
<dbReference type="FunFam" id="3.40.605.10:FF:000012">
    <property type="entry name" value="NAD-dependent succinate-semialdehyde dehydrogenase"/>
    <property type="match status" value="1"/>
</dbReference>
<evidence type="ECO:0000256" key="4">
    <source>
        <dbReference type="PROSITE-ProRule" id="PRU10007"/>
    </source>
</evidence>
<dbReference type="PROSITE" id="PS00687">
    <property type="entry name" value="ALDEHYDE_DEHYDR_GLU"/>
    <property type="match status" value="1"/>
</dbReference>
<protein>
    <submittedName>
        <fullName evidence="7">NAD-dependent succinate-semialdehyde dehydrogenase</fullName>
    </submittedName>
</protein>
<dbReference type="PANTHER" id="PTHR43217:SF1">
    <property type="entry name" value="SUCCINATE SEMIALDEHYDE DEHYDROGENASE [NAD(P)+] SAD"/>
    <property type="match status" value="1"/>
</dbReference>
<dbReference type="InterPro" id="IPR016161">
    <property type="entry name" value="Ald_DH/histidinol_DH"/>
</dbReference>
<dbReference type="AlphaFoldDB" id="A0A9X4MYK1"/>
<dbReference type="SUPFAM" id="SSF53720">
    <property type="entry name" value="ALDH-like"/>
    <property type="match status" value="1"/>
</dbReference>
<dbReference type="Pfam" id="PF00171">
    <property type="entry name" value="Aldedh"/>
    <property type="match status" value="1"/>
</dbReference>
<evidence type="ECO:0000256" key="5">
    <source>
        <dbReference type="RuleBase" id="RU003345"/>
    </source>
</evidence>